<feature type="compositionally biased region" description="Pro residues" evidence="1">
    <location>
        <begin position="107"/>
        <end position="134"/>
    </location>
</feature>
<protein>
    <submittedName>
        <fullName evidence="3">Mucin-2-like</fullName>
    </submittedName>
</protein>
<keyword evidence="2" id="KW-1185">Reference proteome</keyword>
<feature type="compositionally biased region" description="Low complexity" evidence="1">
    <location>
        <begin position="135"/>
        <end position="147"/>
    </location>
</feature>
<evidence type="ECO:0000256" key="1">
    <source>
        <dbReference type="SAM" id="MobiDB-lite"/>
    </source>
</evidence>
<dbReference type="Proteomes" id="UP000504618">
    <property type="component" value="Unplaced"/>
</dbReference>
<dbReference type="RefSeq" id="XP_024887047.1">
    <property type="nucleotide sequence ID" value="XM_025031279.1"/>
</dbReference>
<dbReference type="GeneID" id="112464339"/>
<evidence type="ECO:0000313" key="2">
    <source>
        <dbReference type="Proteomes" id="UP000504618"/>
    </source>
</evidence>
<name>A0A6J1QXJ4_9HYME</name>
<evidence type="ECO:0000313" key="3">
    <source>
        <dbReference type="RefSeq" id="XP_024887047.1"/>
    </source>
</evidence>
<dbReference type="OrthoDB" id="10525951at2759"/>
<organism evidence="2 3">
    <name type="scientific">Temnothorax curvispinosus</name>
    <dbReference type="NCBI Taxonomy" id="300111"/>
    <lineage>
        <taxon>Eukaryota</taxon>
        <taxon>Metazoa</taxon>
        <taxon>Ecdysozoa</taxon>
        <taxon>Arthropoda</taxon>
        <taxon>Hexapoda</taxon>
        <taxon>Insecta</taxon>
        <taxon>Pterygota</taxon>
        <taxon>Neoptera</taxon>
        <taxon>Endopterygota</taxon>
        <taxon>Hymenoptera</taxon>
        <taxon>Apocrita</taxon>
        <taxon>Aculeata</taxon>
        <taxon>Formicoidea</taxon>
        <taxon>Formicidae</taxon>
        <taxon>Myrmicinae</taxon>
        <taxon>Temnothorax</taxon>
    </lineage>
</organism>
<reference evidence="3" key="1">
    <citation type="submission" date="2025-08" db="UniProtKB">
        <authorList>
            <consortium name="RefSeq"/>
        </authorList>
    </citation>
    <scope>IDENTIFICATION</scope>
    <source>
        <tissue evidence="3">Whole body</tissue>
    </source>
</reference>
<sequence>MPRSGAGADQPTYTPTWVLYKDLTFLEDIIKPRKTSSNYKSKAVRTSSSVQCTPAPSDSQVTVLCTIPPFSATSPDTSSSISSWNWDLHTRLANTDESSTEVSEDPYSPPPLAILPPATPPAATLPPATLPPATLPSTTLPSTTLPLPTLPPATPISAVTSRSESNISQVHRAMSKITTKRKVPPPDSFATRKRQEIEAVNKSFIEQNKELTDLAAKIGEAITTQSAQPSAPSAVVSNASPGVQPMLSAIGFALSAIPEHALLECLISVLQHINDFSKTRVDKHSEARLG</sequence>
<proteinExistence type="predicted"/>
<feature type="region of interest" description="Disordered" evidence="1">
    <location>
        <begin position="95"/>
        <end position="165"/>
    </location>
</feature>
<accession>A0A6J1QXJ4</accession>
<dbReference type="AlphaFoldDB" id="A0A6J1QXJ4"/>
<gene>
    <name evidence="3" type="primary">LOC112464339</name>
</gene>